<feature type="transmembrane region" description="Helical" evidence="8">
    <location>
        <begin position="121"/>
        <end position="143"/>
    </location>
</feature>
<dbReference type="GO" id="GO:0015833">
    <property type="term" value="P:peptide transport"/>
    <property type="evidence" value="ECO:0007669"/>
    <property type="project" value="InterPro"/>
</dbReference>
<comment type="caution">
    <text evidence="11">The sequence shown here is derived from an EMBL/GenBank/DDBJ whole genome shotgun (WGS) entry which is preliminary data.</text>
</comment>
<name>A0A3A1YAS4_9GAMM</name>
<organism evidence="11 12">
    <name type="scientific">Psittacicella melopsittaci</name>
    <dbReference type="NCBI Taxonomy" id="2028576"/>
    <lineage>
        <taxon>Bacteria</taxon>
        <taxon>Pseudomonadati</taxon>
        <taxon>Pseudomonadota</taxon>
        <taxon>Gammaproteobacteria</taxon>
        <taxon>Pasteurellales</taxon>
        <taxon>Psittacicellaceae</taxon>
        <taxon>Psittacicella</taxon>
    </lineage>
</organism>
<proteinExistence type="predicted"/>
<feature type="transmembrane region" description="Helical" evidence="8">
    <location>
        <begin position="149"/>
        <end position="172"/>
    </location>
</feature>
<dbReference type="CDD" id="cd03228">
    <property type="entry name" value="ABCC_MRP_Like"/>
    <property type="match status" value="1"/>
</dbReference>
<dbReference type="InterPro" id="IPR036640">
    <property type="entry name" value="ABC1_TM_sf"/>
</dbReference>
<feature type="transmembrane region" description="Helical" evidence="8">
    <location>
        <begin position="48"/>
        <end position="75"/>
    </location>
</feature>
<reference evidence="11 12" key="1">
    <citation type="submission" date="2017-08" db="EMBL/GenBank/DDBJ databases">
        <title>Reclassification of Bisgaard taxon 37 and 44.</title>
        <authorList>
            <person name="Christensen H."/>
        </authorList>
    </citation>
    <scope>NUCLEOTIDE SEQUENCE [LARGE SCALE GENOMIC DNA]</scope>
    <source>
        <strain evidence="11 12">B96_4</strain>
    </source>
</reference>
<evidence type="ECO:0000259" key="10">
    <source>
        <dbReference type="PROSITE" id="PS50929"/>
    </source>
</evidence>
<dbReference type="PROSITE" id="PS50929">
    <property type="entry name" value="ABC_TM1F"/>
    <property type="match status" value="1"/>
</dbReference>
<dbReference type="PANTHER" id="PTHR24221">
    <property type="entry name" value="ATP-BINDING CASSETTE SUB-FAMILY B"/>
    <property type="match status" value="1"/>
</dbReference>
<dbReference type="GO" id="GO:0034040">
    <property type="term" value="F:ATPase-coupled lipid transmembrane transporter activity"/>
    <property type="evidence" value="ECO:0007669"/>
    <property type="project" value="TreeGrafter"/>
</dbReference>
<dbReference type="GO" id="GO:1904680">
    <property type="term" value="F:peptide transmembrane transporter activity"/>
    <property type="evidence" value="ECO:0007669"/>
    <property type="project" value="InterPro"/>
</dbReference>
<accession>A0A3A1YAS4</accession>
<keyword evidence="4" id="KW-0547">Nucleotide-binding</keyword>
<keyword evidence="12" id="KW-1185">Reference proteome</keyword>
<dbReference type="InterPro" id="IPR003439">
    <property type="entry name" value="ABC_transporter-like_ATP-bd"/>
</dbReference>
<dbReference type="RefSeq" id="WP_119496664.1">
    <property type="nucleotide sequence ID" value="NZ_NRJH01000018.1"/>
</dbReference>
<comment type="subcellular location">
    <subcellularLocation>
        <location evidence="1">Cell membrane</location>
        <topology evidence="1">Multi-pass membrane protein</topology>
    </subcellularLocation>
</comment>
<feature type="domain" description="ABC transporter" evidence="9">
    <location>
        <begin position="324"/>
        <end position="557"/>
    </location>
</feature>
<dbReference type="AlphaFoldDB" id="A0A3A1YAS4"/>
<dbReference type="SUPFAM" id="SSF90123">
    <property type="entry name" value="ABC transporter transmembrane region"/>
    <property type="match status" value="1"/>
</dbReference>
<evidence type="ECO:0008006" key="13">
    <source>
        <dbReference type="Google" id="ProtNLM"/>
    </source>
</evidence>
<dbReference type="GO" id="GO:0016887">
    <property type="term" value="F:ATP hydrolysis activity"/>
    <property type="evidence" value="ECO:0007669"/>
    <property type="project" value="InterPro"/>
</dbReference>
<evidence type="ECO:0000256" key="8">
    <source>
        <dbReference type="SAM" id="Phobius"/>
    </source>
</evidence>
<dbReference type="InterPro" id="IPR003593">
    <property type="entry name" value="AAA+_ATPase"/>
</dbReference>
<evidence type="ECO:0000256" key="7">
    <source>
        <dbReference type="ARBA" id="ARBA00023136"/>
    </source>
</evidence>
<dbReference type="GO" id="GO:0005524">
    <property type="term" value="F:ATP binding"/>
    <property type="evidence" value="ECO:0007669"/>
    <property type="project" value="UniProtKB-KW"/>
</dbReference>
<evidence type="ECO:0000256" key="1">
    <source>
        <dbReference type="ARBA" id="ARBA00004651"/>
    </source>
</evidence>
<dbReference type="Proteomes" id="UP000266258">
    <property type="component" value="Unassembled WGS sequence"/>
</dbReference>
<dbReference type="SUPFAM" id="SSF52540">
    <property type="entry name" value="P-loop containing nucleoside triphosphate hydrolases"/>
    <property type="match status" value="1"/>
</dbReference>
<evidence type="ECO:0000313" key="12">
    <source>
        <dbReference type="Proteomes" id="UP000266258"/>
    </source>
</evidence>
<dbReference type="InterPro" id="IPR027417">
    <property type="entry name" value="P-loop_NTPase"/>
</dbReference>
<evidence type="ECO:0000256" key="4">
    <source>
        <dbReference type="ARBA" id="ARBA00022741"/>
    </source>
</evidence>
<dbReference type="Pfam" id="PF00005">
    <property type="entry name" value="ABC_tran"/>
    <property type="match status" value="1"/>
</dbReference>
<dbReference type="Pfam" id="PF00664">
    <property type="entry name" value="ABC_membrane"/>
    <property type="match status" value="1"/>
</dbReference>
<evidence type="ECO:0000256" key="2">
    <source>
        <dbReference type="ARBA" id="ARBA00022475"/>
    </source>
</evidence>
<feature type="domain" description="ABC transmembrane type-1" evidence="10">
    <location>
        <begin position="15"/>
        <end position="290"/>
    </location>
</feature>
<dbReference type="GO" id="GO:0140359">
    <property type="term" value="F:ABC-type transporter activity"/>
    <property type="evidence" value="ECO:0007669"/>
    <property type="project" value="InterPro"/>
</dbReference>
<sequence>MPLILHYAKRFKWRIAVIIFLSILNGLASIAILNFINTKLLNADSFGFTTFIAFVFTLIAFLFIQTLAQICLAALGHKIVFLLRRQLIKQIIDSSYQQIRNQGKAKILASLNTDIDNISRIFMNLPDVIQGAVLAICTGFYLAHLSAPLLGVTVICFAIMLLGMHFIVRTVVRSFKKYRATKDFLSADYQAVLDGHRELKLNNKRAHKFYEQRLTPHAENSRALIVRTDFFHYLGNNYFDVMVLILVGLIFYLAYAFALATIETTITFAVTILFVRNFISQAVASISDITIGFVSTQKIQQLDFAPFTPEFSGQDALNPNWQTIRFENVTYTYPKQQNEVEGSKQTSQFALKPLNFTLKRGEVTFLIGKNGSGKSTLALLLSGLVEPTSGKIYVDNTPLTPELFHSYRGMISSVFSDFYLFNEIPADDTPETNALIEQWLDLLQIREKVEIIDQSLSTTSLSTGQRKRLALLVAIAEQRSFMILDEWAADQDPAFRYTFYHQILPLIQKRGVTIFAISHDDAYFDMADNIFLINKGELRILNAQERLTEAHLAVENL</sequence>
<dbReference type="PROSITE" id="PS50893">
    <property type="entry name" value="ABC_TRANSPORTER_2"/>
    <property type="match status" value="1"/>
</dbReference>
<feature type="transmembrane region" description="Helical" evidence="8">
    <location>
        <begin position="15"/>
        <end position="36"/>
    </location>
</feature>
<dbReference type="EMBL" id="NRJH01000018">
    <property type="protein sequence ID" value="RIY33274.1"/>
    <property type="molecule type" value="Genomic_DNA"/>
</dbReference>
<dbReference type="OrthoDB" id="9760776at2"/>
<evidence type="ECO:0000256" key="5">
    <source>
        <dbReference type="ARBA" id="ARBA00022840"/>
    </source>
</evidence>
<evidence type="ECO:0000256" key="3">
    <source>
        <dbReference type="ARBA" id="ARBA00022692"/>
    </source>
</evidence>
<evidence type="ECO:0000256" key="6">
    <source>
        <dbReference type="ARBA" id="ARBA00022989"/>
    </source>
</evidence>
<evidence type="ECO:0000259" key="9">
    <source>
        <dbReference type="PROSITE" id="PS50893"/>
    </source>
</evidence>
<keyword evidence="6 8" id="KW-1133">Transmembrane helix</keyword>
<dbReference type="Gene3D" id="1.20.1560.10">
    <property type="entry name" value="ABC transporter type 1, transmembrane domain"/>
    <property type="match status" value="1"/>
</dbReference>
<dbReference type="GO" id="GO:0005886">
    <property type="term" value="C:plasma membrane"/>
    <property type="evidence" value="ECO:0007669"/>
    <property type="project" value="UniProtKB-SubCell"/>
</dbReference>
<keyword evidence="5" id="KW-0067">ATP-binding</keyword>
<evidence type="ECO:0000313" key="11">
    <source>
        <dbReference type="EMBL" id="RIY33274.1"/>
    </source>
</evidence>
<dbReference type="PANTHER" id="PTHR24221:SF654">
    <property type="entry name" value="ATP-BINDING CASSETTE SUB-FAMILY B MEMBER 6"/>
    <property type="match status" value="1"/>
</dbReference>
<keyword evidence="2" id="KW-1003">Cell membrane</keyword>
<dbReference type="SMART" id="SM00382">
    <property type="entry name" value="AAA"/>
    <property type="match status" value="1"/>
</dbReference>
<protein>
    <recommendedName>
        <fullName evidence="13">ATP-binding cassette transporter</fullName>
    </recommendedName>
</protein>
<dbReference type="InterPro" id="IPR011527">
    <property type="entry name" value="ABC1_TM_dom"/>
</dbReference>
<dbReference type="InterPro" id="IPR005898">
    <property type="entry name" value="Cyc_pep_transpt_SyrD/YojI"/>
</dbReference>
<dbReference type="NCBIfam" id="TIGR01194">
    <property type="entry name" value="cyc_pep_trnsptr"/>
    <property type="match status" value="1"/>
</dbReference>
<dbReference type="Gene3D" id="3.40.50.300">
    <property type="entry name" value="P-loop containing nucleotide triphosphate hydrolases"/>
    <property type="match status" value="1"/>
</dbReference>
<feature type="transmembrane region" description="Helical" evidence="8">
    <location>
        <begin position="237"/>
        <end position="258"/>
    </location>
</feature>
<keyword evidence="3 8" id="KW-0812">Transmembrane</keyword>
<keyword evidence="7 8" id="KW-0472">Membrane</keyword>
<dbReference type="InterPro" id="IPR039421">
    <property type="entry name" value="Type_1_exporter"/>
</dbReference>
<gene>
    <name evidence="11" type="ORF">CJP74_02275</name>
</gene>